<accession>A0ABU1FKJ5</accession>
<proteinExistence type="predicted"/>
<comment type="caution">
    <text evidence="1">The sequence shown here is derived from an EMBL/GenBank/DDBJ whole genome shotgun (WGS) entry which is preliminary data.</text>
</comment>
<evidence type="ECO:0000313" key="1">
    <source>
        <dbReference type="EMBL" id="MDR5691867.1"/>
    </source>
</evidence>
<evidence type="ECO:0000313" key="2">
    <source>
        <dbReference type="Proteomes" id="UP001260072"/>
    </source>
</evidence>
<dbReference type="RefSeq" id="WP_310520452.1">
    <property type="nucleotide sequence ID" value="NZ_BAABBS010000002.1"/>
</dbReference>
<organism evidence="1 2">
    <name type="scientific">Agromyces indicus</name>
    <dbReference type="NCBI Taxonomy" id="758919"/>
    <lineage>
        <taxon>Bacteria</taxon>
        <taxon>Bacillati</taxon>
        <taxon>Actinomycetota</taxon>
        <taxon>Actinomycetes</taxon>
        <taxon>Micrococcales</taxon>
        <taxon>Microbacteriaceae</taxon>
        <taxon>Agromyces</taxon>
    </lineage>
</organism>
<dbReference type="Proteomes" id="UP001260072">
    <property type="component" value="Unassembled WGS sequence"/>
</dbReference>
<name>A0ABU1FKJ5_9MICO</name>
<sequence length="40" mass="4204">MSLPAHLALISTLTRMELNLDAALAGVSNLSNPTPDKETP</sequence>
<keyword evidence="2" id="KW-1185">Reference proteome</keyword>
<gene>
    <name evidence="1" type="ORF">RH861_07290</name>
</gene>
<reference evidence="2" key="1">
    <citation type="submission" date="2023-07" db="EMBL/GenBank/DDBJ databases">
        <title>Description of three actinobacteria isolated from air of manufacturing shop in a pharmaceutical factory.</title>
        <authorList>
            <person name="Zhang D.-F."/>
        </authorList>
    </citation>
    <scope>NUCLEOTIDE SEQUENCE [LARGE SCALE GENOMIC DNA]</scope>
    <source>
        <strain evidence="2">CCTCC AB 2011122</strain>
    </source>
</reference>
<dbReference type="EMBL" id="JAVKGS010000002">
    <property type="protein sequence ID" value="MDR5691867.1"/>
    <property type="molecule type" value="Genomic_DNA"/>
</dbReference>
<protein>
    <submittedName>
        <fullName evidence="1">Uncharacterized protein</fullName>
    </submittedName>
</protein>